<evidence type="ECO:0000313" key="2">
    <source>
        <dbReference type="Proteomes" id="UP000191987"/>
    </source>
</evidence>
<proteinExistence type="predicted"/>
<reference evidence="1 2" key="1">
    <citation type="submission" date="2016-01" db="EMBL/GenBank/DDBJ databases">
        <authorList>
            <person name="Oliw E.H."/>
        </authorList>
    </citation>
    <scope>NUCLEOTIDE SEQUENCE [LARGE SCALE GENOMIC DNA]</scope>
    <source>
        <strain evidence="1 2">Zutra 3-1</strain>
    </source>
</reference>
<protein>
    <submittedName>
        <fullName evidence="1">Uncharacterized protein</fullName>
    </submittedName>
</protein>
<accession>A0A1S7PM67</accession>
<evidence type="ECO:0000313" key="1">
    <source>
        <dbReference type="EMBL" id="CUX23601.1"/>
    </source>
</evidence>
<dbReference type="Proteomes" id="UP000191987">
    <property type="component" value="Unassembled WGS sequence"/>
</dbReference>
<dbReference type="EMBL" id="FBWG01000008">
    <property type="protein sequence ID" value="CUX23601.1"/>
    <property type="molecule type" value="Genomic_DNA"/>
</dbReference>
<gene>
    <name evidence="1" type="ORF">AGR7C_Cc160180</name>
</gene>
<dbReference type="AlphaFoldDB" id="A0A1S7PM67"/>
<sequence>MCQGAQKTVAEAILIRSPARRPSARISLSHNGDRQGKLFLQMLDFAEKGFDSRLRIAVMTLDDISGYVVGPYGGDFFSVGHIG</sequence>
<organism evidence="1 2">
    <name type="scientific">Agrobacterium deltaense Zutra 3/1</name>
    <dbReference type="NCBI Taxonomy" id="1183427"/>
    <lineage>
        <taxon>Bacteria</taxon>
        <taxon>Pseudomonadati</taxon>
        <taxon>Pseudomonadota</taxon>
        <taxon>Alphaproteobacteria</taxon>
        <taxon>Hyphomicrobiales</taxon>
        <taxon>Rhizobiaceae</taxon>
        <taxon>Rhizobium/Agrobacterium group</taxon>
        <taxon>Agrobacterium</taxon>
    </lineage>
</organism>
<name>A0A1S7PM67_9HYPH</name>